<organism evidence="1 2">
    <name type="scientific">Pyramidobacter piscolens W5455</name>
    <dbReference type="NCBI Taxonomy" id="352165"/>
    <lineage>
        <taxon>Bacteria</taxon>
        <taxon>Thermotogati</taxon>
        <taxon>Synergistota</taxon>
        <taxon>Synergistia</taxon>
        <taxon>Synergistales</taxon>
        <taxon>Dethiosulfovibrionaceae</taxon>
        <taxon>Pyramidobacter</taxon>
    </lineage>
</organism>
<gene>
    <name evidence="1" type="ORF">HMPREF7215_2353</name>
</gene>
<proteinExistence type="predicted"/>
<accession>A0ABM9ZUI1</accession>
<evidence type="ECO:0000313" key="2">
    <source>
        <dbReference type="Proteomes" id="UP000006462"/>
    </source>
</evidence>
<dbReference type="Proteomes" id="UP000006462">
    <property type="component" value="Unassembled WGS sequence"/>
</dbReference>
<protein>
    <submittedName>
        <fullName evidence="1">Uncharacterized protein</fullName>
    </submittedName>
</protein>
<sequence>MGRLVLKSLNITILKKYSLSIEKKEKVGVSSFAAGDPARVGP</sequence>
<keyword evidence="2" id="KW-1185">Reference proteome</keyword>
<reference evidence="1 2" key="1">
    <citation type="submission" date="2009-12" db="EMBL/GenBank/DDBJ databases">
        <authorList>
            <person name="Shrivastava S."/>
            <person name="Madupu R."/>
            <person name="Durkin A.S."/>
            <person name="Torralba M."/>
            <person name="Methe B."/>
            <person name="Sutton G.G."/>
            <person name="Strausberg R.L."/>
            <person name="Nelson K.E."/>
        </authorList>
    </citation>
    <scope>NUCLEOTIDE SEQUENCE [LARGE SCALE GENOMIC DNA]</scope>
    <source>
        <strain evidence="1 2">W5455</strain>
    </source>
</reference>
<dbReference type="EMBL" id="ADFP01000074">
    <property type="protein sequence ID" value="EFB90567.1"/>
    <property type="molecule type" value="Genomic_DNA"/>
</dbReference>
<comment type="caution">
    <text evidence="1">The sequence shown here is derived from an EMBL/GenBank/DDBJ whole genome shotgun (WGS) entry which is preliminary data.</text>
</comment>
<evidence type="ECO:0000313" key="1">
    <source>
        <dbReference type="EMBL" id="EFB90567.1"/>
    </source>
</evidence>
<name>A0ABM9ZUI1_9BACT</name>